<dbReference type="EMBL" id="AFQF01002157">
    <property type="protein sequence ID" value="EGU82406.1"/>
    <property type="molecule type" value="Genomic_DNA"/>
</dbReference>
<gene>
    <name evidence="1" type="ORF">FOXB_07088</name>
</gene>
<organism evidence="1">
    <name type="scientific">Fusarium oxysporum (strain Fo5176)</name>
    <name type="common">Fusarium vascular wilt</name>
    <dbReference type="NCBI Taxonomy" id="660025"/>
    <lineage>
        <taxon>Eukaryota</taxon>
        <taxon>Fungi</taxon>
        <taxon>Dikarya</taxon>
        <taxon>Ascomycota</taxon>
        <taxon>Pezizomycotina</taxon>
        <taxon>Sordariomycetes</taxon>
        <taxon>Hypocreomycetidae</taxon>
        <taxon>Hypocreales</taxon>
        <taxon>Nectriaceae</taxon>
        <taxon>Fusarium</taxon>
        <taxon>Fusarium oxysporum species complex</taxon>
    </lineage>
</organism>
<sequence length="220" mass="25542">MRRIAHMWRPRNSLSLHYMQSNTIHHYTHMHFQVPPRTWAGAASESIDASNDLIIVCRPSASAAWTTFPRVESIGALYEYDPPNHTLQWPYIASTTLGGPTALLHRFPRLRVLYILVNPQDTIERMVGPPQFTECMTDYHWAYTQTVDKVPPKKFNARQRIYYELPKAITKTMCRGLERAIHEVREASIQMRLDTELPPLVIRVMTWKDARGVRGRFDLG</sequence>
<dbReference type="PaxDb" id="5507-FOXG_04975P0"/>
<dbReference type="AlphaFoldDB" id="F9FL09"/>
<proteinExistence type="predicted"/>
<dbReference type="OrthoDB" id="5022951at2759"/>
<accession>F9FL09</accession>
<evidence type="ECO:0000313" key="1">
    <source>
        <dbReference type="EMBL" id="EGU82406.1"/>
    </source>
</evidence>
<name>F9FL09_FUSOF</name>
<reference evidence="1" key="1">
    <citation type="journal article" date="2012" name="Mol. Plant Microbe Interact.">
        <title>A highly conserved effector in Fusarium oxysporum is required for full virulence on Arabidopsis.</title>
        <authorList>
            <person name="Thatcher L.F."/>
            <person name="Gardiner D.M."/>
            <person name="Kazan K."/>
            <person name="Manners J."/>
        </authorList>
    </citation>
    <scope>NUCLEOTIDE SEQUENCE [LARGE SCALE GENOMIC DNA]</scope>
    <source>
        <strain evidence="1">Fo5176</strain>
    </source>
</reference>
<protein>
    <submittedName>
        <fullName evidence="1">Uncharacterized protein</fullName>
    </submittedName>
</protein>
<comment type="caution">
    <text evidence="1">The sequence shown here is derived from an EMBL/GenBank/DDBJ whole genome shotgun (WGS) entry which is preliminary data.</text>
</comment>